<dbReference type="EMBL" id="AASCBU010000036">
    <property type="protein sequence ID" value="EFA8786827.1"/>
    <property type="molecule type" value="Genomic_DNA"/>
</dbReference>
<sequence>MIEHIPQWMMLLFVFFYASVITSFLCLAVDRLPHQLKWREEPDENLTIYSPPSHCNECKTKIRWWGLIPIIGYLLCKGKCLNCNVKILIVYPLSELCCSLTCVIIFWKIQDFQTSLILCSIFLCLFFLSFIDIREQWLPACVTIPLFWSGLVFSYFAEPESKILGACTGFFIMYLSMKIVSHMKKDDVVAGGDIALSCAAGAWLGIDEVMIFLLISSVIFLLYSIPYRFKGTVFVPMGPALSVGFFICLLRVI</sequence>
<keyword evidence="9" id="KW-0808">Transferase</keyword>
<evidence type="ECO:0000259" key="11">
    <source>
        <dbReference type="Pfam" id="PF01478"/>
    </source>
</evidence>
<feature type="transmembrane region" description="Helical" evidence="10">
    <location>
        <begin position="231"/>
        <end position="252"/>
    </location>
</feature>
<protein>
    <recommendedName>
        <fullName evidence="9">Prepilin leader peptidase/N-methyltransferase</fullName>
        <ecNumber evidence="9">2.1.1.-</ecNumber>
        <ecNumber evidence="9">3.4.23.43</ecNumber>
    </recommendedName>
</protein>
<feature type="transmembrane region" description="Helical" evidence="10">
    <location>
        <begin position="112"/>
        <end position="130"/>
    </location>
</feature>
<keyword evidence="9" id="KW-0645">Protease</keyword>
<comment type="catalytic activity">
    <reaction evidence="9">
        <text>Typically cleaves a -Gly-|-Phe- bond to release an N-terminal, basic peptide of 5-8 residues from type IV prepilin, and then N-methylates the new N-terminal amino group, the methyl donor being S-adenosyl-L-methionine.</text>
        <dbReference type="EC" id="3.4.23.43"/>
    </reaction>
</comment>
<feature type="domain" description="Prepilin type IV endopeptidase peptidase" evidence="11">
    <location>
        <begin position="120"/>
        <end position="225"/>
    </location>
</feature>
<feature type="transmembrane region" description="Helical" evidence="10">
    <location>
        <begin position="202"/>
        <end position="225"/>
    </location>
</feature>
<dbReference type="Pfam" id="PF01478">
    <property type="entry name" value="Peptidase_A24"/>
    <property type="match status" value="1"/>
</dbReference>
<dbReference type="AlphaFoldDB" id="A0A8S7B2F5"/>
<feature type="transmembrane region" description="Helical" evidence="10">
    <location>
        <begin position="87"/>
        <end position="106"/>
    </location>
</feature>
<keyword evidence="3" id="KW-1003">Cell membrane</keyword>
<dbReference type="InterPro" id="IPR000045">
    <property type="entry name" value="Prepilin_IV_endopep_pep"/>
</dbReference>
<comment type="caution">
    <text evidence="13">The sequence shown here is derived from an EMBL/GenBank/DDBJ whole genome shotgun (WGS) entry which is preliminary data.</text>
</comment>
<comment type="function">
    <text evidence="9">Plays an essential role in type IV pili and type II pseudopili formation by proteolytically removing the leader sequence from substrate proteins and subsequently monomethylating the alpha-amino group of the newly exposed N-terminal phenylalanine.</text>
</comment>
<dbReference type="Proteomes" id="UP000567387">
    <property type="component" value="Unassembled WGS sequence"/>
</dbReference>
<dbReference type="InterPro" id="IPR014032">
    <property type="entry name" value="Peptidase_A24A_bac"/>
</dbReference>
<keyword evidence="4" id="KW-0997">Cell inner membrane</keyword>
<dbReference type="Pfam" id="PF06750">
    <property type="entry name" value="A24_N_bact"/>
    <property type="match status" value="1"/>
</dbReference>
<feature type="transmembrane region" description="Helical" evidence="10">
    <location>
        <begin position="163"/>
        <end position="181"/>
    </location>
</feature>
<dbReference type="GO" id="GO:0008168">
    <property type="term" value="F:methyltransferase activity"/>
    <property type="evidence" value="ECO:0007669"/>
    <property type="project" value="UniProtKB-KW"/>
</dbReference>
<dbReference type="EC" id="3.4.23.43" evidence="9"/>
<keyword evidence="9" id="KW-0378">Hydrolase</keyword>
<evidence type="ECO:0000256" key="7">
    <source>
        <dbReference type="ARBA" id="ARBA00023136"/>
    </source>
</evidence>
<evidence type="ECO:0000256" key="6">
    <source>
        <dbReference type="ARBA" id="ARBA00022989"/>
    </source>
</evidence>
<organism evidence="13 14">
    <name type="scientific">Escherichia coli</name>
    <dbReference type="NCBI Taxonomy" id="562"/>
    <lineage>
        <taxon>Bacteria</taxon>
        <taxon>Pseudomonadati</taxon>
        <taxon>Pseudomonadota</taxon>
        <taxon>Gammaproteobacteria</taxon>
        <taxon>Enterobacterales</taxon>
        <taxon>Enterobacteriaceae</taxon>
        <taxon>Escherichia</taxon>
    </lineage>
</organism>
<gene>
    <name evidence="13" type="ORF">C2R31_004770</name>
</gene>
<dbReference type="Gene3D" id="1.20.120.1220">
    <property type="match status" value="1"/>
</dbReference>
<evidence type="ECO:0000256" key="9">
    <source>
        <dbReference type="RuleBase" id="RU003794"/>
    </source>
</evidence>
<evidence type="ECO:0000256" key="2">
    <source>
        <dbReference type="ARBA" id="ARBA00005801"/>
    </source>
</evidence>
<dbReference type="GO" id="GO:0032259">
    <property type="term" value="P:methylation"/>
    <property type="evidence" value="ECO:0007669"/>
    <property type="project" value="UniProtKB-KW"/>
</dbReference>
<proteinExistence type="inferred from homology"/>
<evidence type="ECO:0000256" key="10">
    <source>
        <dbReference type="SAM" id="Phobius"/>
    </source>
</evidence>
<keyword evidence="6 10" id="KW-1133">Transmembrane helix</keyword>
<dbReference type="PANTHER" id="PTHR30487">
    <property type="entry name" value="TYPE 4 PREPILIN-LIKE PROTEINS LEADER PEPTIDE-PROCESSING ENZYME"/>
    <property type="match status" value="1"/>
</dbReference>
<evidence type="ECO:0000259" key="12">
    <source>
        <dbReference type="Pfam" id="PF06750"/>
    </source>
</evidence>
<evidence type="ECO:0000256" key="3">
    <source>
        <dbReference type="ARBA" id="ARBA00022475"/>
    </source>
</evidence>
<reference evidence="13 14" key="1">
    <citation type="submission" date="2018-08" db="EMBL/GenBank/DDBJ databases">
        <authorList>
            <consortium name="PulseNet: The National Subtyping Network for Foodborne Disease Surveillance"/>
            <person name="Tarr C.L."/>
            <person name="Trees E."/>
            <person name="Katz L.S."/>
            <person name="Carleton-Romer H.A."/>
            <person name="Stroika S."/>
            <person name="Kucerova Z."/>
            <person name="Roache K.F."/>
            <person name="Sabol A.L."/>
            <person name="Besser J."/>
            <person name="Gerner-Smidt P."/>
        </authorList>
    </citation>
    <scope>NUCLEOTIDE SEQUENCE [LARGE SCALE GENOMIC DNA]</scope>
    <source>
        <strain evidence="13 14">PNUSAE011918</strain>
    </source>
</reference>
<evidence type="ECO:0000313" key="14">
    <source>
        <dbReference type="Proteomes" id="UP000567387"/>
    </source>
</evidence>
<dbReference type="PANTHER" id="PTHR30487:SF0">
    <property type="entry name" value="PREPILIN LEADER PEPTIDASE_N-METHYLTRANSFERASE-RELATED"/>
    <property type="match status" value="1"/>
</dbReference>
<dbReference type="PRINTS" id="PR00864">
    <property type="entry name" value="PREPILNPTASE"/>
</dbReference>
<keyword evidence="5 9" id="KW-0812">Transmembrane</keyword>
<dbReference type="GO" id="GO:0005886">
    <property type="term" value="C:plasma membrane"/>
    <property type="evidence" value="ECO:0007669"/>
    <property type="project" value="UniProtKB-SubCell"/>
</dbReference>
<evidence type="ECO:0000256" key="8">
    <source>
        <dbReference type="RuleBase" id="RU003793"/>
    </source>
</evidence>
<name>A0A8S7B2F5_ECOLX</name>
<keyword evidence="7 10" id="KW-0472">Membrane</keyword>
<feature type="transmembrane region" description="Helical" evidence="10">
    <location>
        <begin position="137"/>
        <end position="157"/>
    </location>
</feature>
<dbReference type="InterPro" id="IPR050882">
    <property type="entry name" value="Prepilin_peptidase/N-MTase"/>
</dbReference>
<feature type="domain" description="Prepilin peptidase A24 N-terminal" evidence="12">
    <location>
        <begin position="18"/>
        <end position="108"/>
    </location>
</feature>
<feature type="transmembrane region" description="Helical" evidence="10">
    <location>
        <begin position="6"/>
        <end position="29"/>
    </location>
</feature>
<evidence type="ECO:0000256" key="4">
    <source>
        <dbReference type="ARBA" id="ARBA00022519"/>
    </source>
</evidence>
<dbReference type="EC" id="2.1.1.-" evidence="9"/>
<comment type="similarity">
    <text evidence="2 8">Belongs to the peptidase A24 family.</text>
</comment>
<dbReference type="InterPro" id="IPR010627">
    <property type="entry name" value="Prepilin_pept_A24_N"/>
</dbReference>
<comment type="subcellular location">
    <subcellularLocation>
        <location evidence="1">Cell inner membrane</location>
        <topology evidence="1">Multi-pass membrane protein</topology>
    </subcellularLocation>
    <subcellularLocation>
        <location evidence="9">Cell membrane</location>
        <topology evidence="9">Multi-pass membrane protein</topology>
    </subcellularLocation>
</comment>
<dbReference type="GO" id="GO:0004190">
    <property type="term" value="F:aspartic-type endopeptidase activity"/>
    <property type="evidence" value="ECO:0007669"/>
    <property type="project" value="UniProtKB-EC"/>
</dbReference>
<dbReference type="GO" id="GO:0006465">
    <property type="term" value="P:signal peptide processing"/>
    <property type="evidence" value="ECO:0007669"/>
    <property type="project" value="TreeGrafter"/>
</dbReference>
<evidence type="ECO:0000256" key="1">
    <source>
        <dbReference type="ARBA" id="ARBA00004429"/>
    </source>
</evidence>
<keyword evidence="9" id="KW-0489">Methyltransferase</keyword>
<accession>A0A8S7B2F5</accession>
<evidence type="ECO:0000256" key="5">
    <source>
        <dbReference type="ARBA" id="ARBA00022692"/>
    </source>
</evidence>
<keyword evidence="9" id="KW-0511">Multifunctional enzyme</keyword>
<evidence type="ECO:0000313" key="13">
    <source>
        <dbReference type="EMBL" id="EFA8786827.1"/>
    </source>
</evidence>